<accession>A0A4C2A8S2</accession>
<proteinExistence type="predicted"/>
<keyword evidence="3" id="KW-1185">Reference proteome</keyword>
<protein>
    <submittedName>
        <fullName evidence="2">Uncharacterized protein</fullName>
    </submittedName>
</protein>
<comment type="caution">
    <text evidence="2">The sequence shown here is derived from an EMBL/GenBank/DDBJ whole genome shotgun (WGS) entry which is preliminary data.</text>
</comment>
<evidence type="ECO:0000313" key="2">
    <source>
        <dbReference type="EMBL" id="GBP96498.1"/>
    </source>
</evidence>
<name>A0A4C2A8S2_EUMVA</name>
<gene>
    <name evidence="2" type="ORF">EVAR_94021_1</name>
</gene>
<evidence type="ECO:0000256" key="1">
    <source>
        <dbReference type="SAM" id="MobiDB-lite"/>
    </source>
</evidence>
<reference evidence="2 3" key="1">
    <citation type="journal article" date="2019" name="Commun. Biol.">
        <title>The bagworm genome reveals a unique fibroin gene that provides high tensile strength.</title>
        <authorList>
            <person name="Kono N."/>
            <person name="Nakamura H."/>
            <person name="Ohtoshi R."/>
            <person name="Tomita M."/>
            <person name="Numata K."/>
            <person name="Arakawa K."/>
        </authorList>
    </citation>
    <scope>NUCLEOTIDE SEQUENCE [LARGE SCALE GENOMIC DNA]</scope>
</reference>
<dbReference type="EMBL" id="BGZK01002790">
    <property type="protein sequence ID" value="GBP96498.1"/>
    <property type="molecule type" value="Genomic_DNA"/>
</dbReference>
<feature type="region of interest" description="Disordered" evidence="1">
    <location>
        <begin position="76"/>
        <end position="102"/>
    </location>
</feature>
<sequence>MNHIVHTFWNNPKDLRKEYFYYRYFINVLLYRTDSAYKTSSRMETGTTIAYGGGSATGPATFGKIIGYIQRRVGREKPQHISVPQHGRTESQTDNHRNFNYK</sequence>
<feature type="compositionally biased region" description="Basic and acidic residues" evidence="1">
    <location>
        <begin position="87"/>
        <end position="102"/>
    </location>
</feature>
<evidence type="ECO:0000313" key="3">
    <source>
        <dbReference type="Proteomes" id="UP000299102"/>
    </source>
</evidence>
<dbReference type="Proteomes" id="UP000299102">
    <property type="component" value="Unassembled WGS sequence"/>
</dbReference>
<dbReference type="AlphaFoldDB" id="A0A4C2A8S2"/>
<organism evidence="2 3">
    <name type="scientific">Eumeta variegata</name>
    <name type="common">Bagworm moth</name>
    <name type="synonym">Eumeta japonica</name>
    <dbReference type="NCBI Taxonomy" id="151549"/>
    <lineage>
        <taxon>Eukaryota</taxon>
        <taxon>Metazoa</taxon>
        <taxon>Ecdysozoa</taxon>
        <taxon>Arthropoda</taxon>
        <taxon>Hexapoda</taxon>
        <taxon>Insecta</taxon>
        <taxon>Pterygota</taxon>
        <taxon>Neoptera</taxon>
        <taxon>Endopterygota</taxon>
        <taxon>Lepidoptera</taxon>
        <taxon>Glossata</taxon>
        <taxon>Ditrysia</taxon>
        <taxon>Tineoidea</taxon>
        <taxon>Psychidae</taxon>
        <taxon>Oiketicinae</taxon>
        <taxon>Eumeta</taxon>
    </lineage>
</organism>